<accession>A0A0F9KH71</accession>
<keyword evidence="1" id="KW-0472">Membrane</keyword>
<keyword evidence="1" id="KW-0812">Transmembrane</keyword>
<protein>
    <submittedName>
        <fullName evidence="2">Uncharacterized protein</fullName>
    </submittedName>
</protein>
<name>A0A0F9KH71_9ZZZZ</name>
<dbReference type="AlphaFoldDB" id="A0A0F9KH71"/>
<keyword evidence="1" id="KW-1133">Transmembrane helix</keyword>
<reference evidence="2" key="1">
    <citation type="journal article" date="2015" name="Nature">
        <title>Complex archaea that bridge the gap between prokaryotes and eukaryotes.</title>
        <authorList>
            <person name="Spang A."/>
            <person name="Saw J.H."/>
            <person name="Jorgensen S.L."/>
            <person name="Zaremba-Niedzwiedzka K."/>
            <person name="Martijn J."/>
            <person name="Lind A.E."/>
            <person name="van Eijk R."/>
            <person name="Schleper C."/>
            <person name="Guy L."/>
            <person name="Ettema T.J."/>
        </authorList>
    </citation>
    <scope>NUCLEOTIDE SEQUENCE</scope>
</reference>
<sequence>MNKIKKCRYLFLLITILIPLLFLNSNLFYHSIKKNISDLNENNNESFKDNVRISQGVSTLFEGTEQNLNITDTGMSNEGFMANLNVTKKMDTVRKKVRVDNIQNLKGGKKRR</sequence>
<evidence type="ECO:0000313" key="2">
    <source>
        <dbReference type="EMBL" id="KKM74091.1"/>
    </source>
</evidence>
<dbReference type="EMBL" id="LAZR01009195">
    <property type="protein sequence ID" value="KKM74091.1"/>
    <property type="molecule type" value="Genomic_DNA"/>
</dbReference>
<gene>
    <name evidence="2" type="ORF">LCGC14_1403810</name>
</gene>
<evidence type="ECO:0000256" key="1">
    <source>
        <dbReference type="SAM" id="Phobius"/>
    </source>
</evidence>
<comment type="caution">
    <text evidence="2">The sequence shown here is derived from an EMBL/GenBank/DDBJ whole genome shotgun (WGS) entry which is preliminary data.</text>
</comment>
<organism evidence="2">
    <name type="scientific">marine sediment metagenome</name>
    <dbReference type="NCBI Taxonomy" id="412755"/>
    <lineage>
        <taxon>unclassified sequences</taxon>
        <taxon>metagenomes</taxon>
        <taxon>ecological metagenomes</taxon>
    </lineage>
</organism>
<proteinExistence type="predicted"/>
<feature type="transmembrane region" description="Helical" evidence="1">
    <location>
        <begin position="9"/>
        <end position="29"/>
    </location>
</feature>